<gene>
    <name evidence="2" type="ORF">M422DRAFT_785551</name>
</gene>
<evidence type="ECO:0000313" key="3">
    <source>
        <dbReference type="Proteomes" id="UP000054279"/>
    </source>
</evidence>
<accession>A0A0C9U8V6</accession>
<dbReference type="HOGENOM" id="CLU_1166480_0_0_1"/>
<protein>
    <recommendedName>
        <fullName evidence="1">DUF6699 domain-containing protein</fullName>
    </recommendedName>
</protein>
<dbReference type="Pfam" id="PF20415">
    <property type="entry name" value="DUF6699"/>
    <property type="match status" value="1"/>
</dbReference>
<dbReference type="EMBL" id="KN837413">
    <property type="protein sequence ID" value="KIJ25462.1"/>
    <property type="molecule type" value="Genomic_DNA"/>
</dbReference>
<name>A0A0C9U8V6_SPHS4</name>
<dbReference type="OrthoDB" id="3144234at2759"/>
<keyword evidence="3" id="KW-1185">Reference proteome</keyword>
<evidence type="ECO:0000259" key="1">
    <source>
        <dbReference type="Pfam" id="PF20415"/>
    </source>
</evidence>
<feature type="domain" description="DUF6699" evidence="1">
    <location>
        <begin position="73"/>
        <end position="205"/>
    </location>
</feature>
<dbReference type="AlphaFoldDB" id="A0A0C9U8V6"/>
<evidence type="ECO:0000313" key="2">
    <source>
        <dbReference type="EMBL" id="KIJ25462.1"/>
    </source>
</evidence>
<reference evidence="2 3" key="1">
    <citation type="submission" date="2014-06" db="EMBL/GenBank/DDBJ databases">
        <title>Evolutionary Origins and Diversification of the Mycorrhizal Mutualists.</title>
        <authorList>
            <consortium name="DOE Joint Genome Institute"/>
            <consortium name="Mycorrhizal Genomics Consortium"/>
            <person name="Kohler A."/>
            <person name="Kuo A."/>
            <person name="Nagy L.G."/>
            <person name="Floudas D."/>
            <person name="Copeland A."/>
            <person name="Barry K.W."/>
            <person name="Cichocki N."/>
            <person name="Veneault-Fourrey C."/>
            <person name="LaButti K."/>
            <person name="Lindquist E.A."/>
            <person name="Lipzen A."/>
            <person name="Lundell T."/>
            <person name="Morin E."/>
            <person name="Murat C."/>
            <person name="Riley R."/>
            <person name="Ohm R."/>
            <person name="Sun H."/>
            <person name="Tunlid A."/>
            <person name="Henrissat B."/>
            <person name="Grigoriev I.V."/>
            <person name="Hibbett D.S."/>
            <person name="Martin F."/>
        </authorList>
    </citation>
    <scope>NUCLEOTIDE SEQUENCE [LARGE SCALE GENOMIC DNA]</scope>
    <source>
        <strain evidence="2 3">SS14</strain>
    </source>
</reference>
<organism evidence="2 3">
    <name type="scientific">Sphaerobolus stellatus (strain SS14)</name>
    <dbReference type="NCBI Taxonomy" id="990650"/>
    <lineage>
        <taxon>Eukaryota</taxon>
        <taxon>Fungi</taxon>
        <taxon>Dikarya</taxon>
        <taxon>Basidiomycota</taxon>
        <taxon>Agaricomycotina</taxon>
        <taxon>Agaricomycetes</taxon>
        <taxon>Phallomycetidae</taxon>
        <taxon>Geastrales</taxon>
        <taxon>Sphaerobolaceae</taxon>
        <taxon>Sphaerobolus</taxon>
    </lineage>
</organism>
<sequence>MYPYSAGYYNAALPPTPHYASLQQQPRYYYQPTVYARPSPAAKNKKLHHYNAPRSLILNPFIDVDNRGTDQLLVWNVAQPWEQARRISNGHMVELSDRYLAQPATDPPVPNMRIVSNDFDYRLKVKSDPQYGIVTIGHVLQGIQRGLMLDLEEDEWLDKNEDERVLIHENRCSRLQREDANFEIEPQLRRIDALHDKTFFLGLKQVGAPEAYEWQLKLAVPKKNEGKKDKGKAKVSFF</sequence>
<dbReference type="Proteomes" id="UP000054279">
    <property type="component" value="Unassembled WGS sequence"/>
</dbReference>
<dbReference type="InterPro" id="IPR046522">
    <property type="entry name" value="DUF6699"/>
</dbReference>
<proteinExistence type="predicted"/>